<dbReference type="eggNOG" id="ENOG5032ZKI">
    <property type="taxonomic scope" value="Bacteria"/>
</dbReference>
<reference evidence="1 2" key="1">
    <citation type="journal article" date="2008" name="Foodborne Pathog. Dis.">
        <title>The complete genome sequence and analysis of the human pathogen Campylobacter lari.</title>
        <authorList>
            <person name="Miller W.G."/>
            <person name="Wang G."/>
            <person name="Binnewies T.T."/>
            <person name="Parker C.T."/>
        </authorList>
    </citation>
    <scope>NUCLEOTIDE SEQUENCE [LARGE SCALE GENOMIC DNA]</scope>
    <source>
        <strain evidence="2">RM2100 / D67 / ATCC BAA-1060</strain>
    </source>
</reference>
<organism evidence="1 2">
    <name type="scientific">Campylobacter lari (strain RM2100 / D67 / ATCC BAA-1060)</name>
    <dbReference type="NCBI Taxonomy" id="306263"/>
    <lineage>
        <taxon>Bacteria</taxon>
        <taxon>Pseudomonadati</taxon>
        <taxon>Campylobacterota</taxon>
        <taxon>Epsilonproteobacteria</taxon>
        <taxon>Campylobacterales</taxon>
        <taxon>Campylobacteraceae</taxon>
        <taxon>Campylobacter</taxon>
    </lineage>
</organism>
<evidence type="ECO:0000313" key="1">
    <source>
        <dbReference type="EMBL" id="ACM64190.1"/>
    </source>
</evidence>
<sequence>MTYEDFSNKLKKLQLSRDEFSKIVGMSYNSVANWKSKEIPAWVESWLENYEQQKSFNNLVSEVEKYTTKEIQMNDIKGFLKQKYLMSTFKKPEDCLKLSYQYHQVKVNIYFDYYENTFNLFLVLSYEKSYYFTPLNIDNLIVKNPYLNDLPKEILRQILENGNLKDFYDNMKKHMIDNDIQKSNYKDHEFENGLKFNKNNDKNPFFLCLRKTPMSENHLNFLNTQFNISKYILQKIRAKGYTIVTTADFSKRKSLTLILNECDIKL</sequence>
<dbReference type="KEGG" id="cla:CLA_0864"/>
<dbReference type="STRING" id="306263.Cla_0864"/>
<evidence type="ECO:0000313" key="2">
    <source>
        <dbReference type="Proteomes" id="UP000007727"/>
    </source>
</evidence>
<accession>B9KCA1</accession>
<proteinExistence type="predicted"/>
<dbReference type="AlphaFoldDB" id="B9KCA1"/>
<name>B9KCA1_CAMLR</name>
<keyword evidence="2" id="KW-1185">Reference proteome</keyword>
<dbReference type="PATRIC" id="fig|306263.5.peg.844"/>
<dbReference type="EMBL" id="CP000932">
    <property type="protein sequence ID" value="ACM64190.1"/>
    <property type="molecule type" value="Genomic_DNA"/>
</dbReference>
<protein>
    <submittedName>
        <fullName evidence="1">Uncharacterized protein</fullName>
    </submittedName>
</protein>
<gene>
    <name evidence="1" type="ordered locus">Cla_0864</name>
</gene>
<dbReference type="RefSeq" id="WP_012661573.1">
    <property type="nucleotide sequence ID" value="NC_012039.1"/>
</dbReference>
<dbReference type="Proteomes" id="UP000007727">
    <property type="component" value="Chromosome"/>
</dbReference>
<dbReference type="HOGENOM" id="CLU_091267_0_0_7"/>